<reference evidence="2" key="1">
    <citation type="submission" date="2020-07" db="EMBL/GenBank/DDBJ databases">
        <title>Genome sequence and genetic diversity analysis of an under-domesticated orphan crop, white fonio (Digitaria exilis).</title>
        <authorList>
            <person name="Bennetzen J.L."/>
            <person name="Chen S."/>
            <person name="Ma X."/>
            <person name="Wang X."/>
            <person name="Yssel A.E.J."/>
            <person name="Chaluvadi S.R."/>
            <person name="Johnson M."/>
            <person name="Gangashetty P."/>
            <person name="Hamidou F."/>
            <person name="Sanogo M.D."/>
            <person name="Zwaenepoel A."/>
            <person name="Wallace J."/>
            <person name="Van De Peer Y."/>
            <person name="Van Deynze A."/>
        </authorList>
    </citation>
    <scope>NUCLEOTIDE SEQUENCE</scope>
    <source>
        <tissue evidence="2">Leaves</tissue>
    </source>
</reference>
<keyword evidence="3" id="KW-1185">Reference proteome</keyword>
<dbReference type="AlphaFoldDB" id="A0A835AQ66"/>
<protein>
    <recommendedName>
        <fullName evidence="1">Reverse transcriptase zinc-binding domain-containing protein</fullName>
    </recommendedName>
</protein>
<dbReference type="Pfam" id="PF13966">
    <property type="entry name" value="zf-RVT"/>
    <property type="match status" value="1"/>
</dbReference>
<dbReference type="InterPro" id="IPR026960">
    <property type="entry name" value="RVT-Znf"/>
</dbReference>
<dbReference type="OrthoDB" id="684339at2759"/>
<evidence type="ECO:0000313" key="2">
    <source>
        <dbReference type="EMBL" id="KAF8672436.1"/>
    </source>
</evidence>
<comment type="caution">
    <text evidence="2">The sequence shown here is derived from an EMBL/GenBank/DDBJ whole genome shotgun (WGS) entry which is preliminary data.</text>
</comment>
<accession>A0A835AQ66</accession>
<name>A0A835AQ66_9POAL</name>
<gene>
    <name evidence="2" type="ORF">HU200_049647</name>
</gene>
<proteinExistence type="predicted"/>
<dbReference type="PANTHER" id="PTHR47746">
    <property type="entry name" value="ZF-RVT DOMAIN-CONTAINING PROTEIN"/>
    <property type="match status" value="1"/>
</dbReference>
<dbReference type="Proteomes" id="UP000636709">
    <property type="component" value="Unassembled WGS sequence"/>
</dbReference>
<evidence type="ECO:0000313" key="3">
    <source>
        <dbReference type="Proteomes" id="UP000636709"/>
    </source>
</evidence>
<organism evidence="2 3">
    <name type="scientific">Digitaria exilis</name>
    <dbReference type="NCBI Taxonomy" id="1010633"/>
    <lineage>
        <taxon>Eukaryota</taxon>
        <taxon>Viridiplantae</taxon>
        <taxon>Streptophyta</taxon>
        <taxon>Embryophyta</taxon>
        <taxon>Tracheophyta</taxon>
        <taxon>Spermatophyta</taxon>
        <taxon>Magnoliopsida</taxon>
        <taxon>Liliopsida</taxon>
        <taxon>Poales</taxon>
        <taxon>Poaceae</taxon>
        <taxon>PACMAD clade</taxon>
        <taxon>Panicoideae</taxon>
        <taxon>Panicodae</taxon>
        <taxon>Paniceae</taxon>
        <taxon>Anthephorinae</taxon>
        <taxon>Digitaria</taxon>
    </lineage>
</organism>
<sequence>MVRNIQCNPVCVLCDQAQETAVHLCLQCVFAREIWVLVETWTEGFVRAPSAAMDLEIWWNTAVQGLQKEQSRRMAYLLIYTTWNIWKERNRRVFEAKVTTPQQVLFMIKEEMKVREDVFRGSVML</sequence>
<dbReference type="EMBL" id="JACEFO010002221">
    <property type="protein sequence ID" value="KAF8672436.1"/>
    <property type="molecule type" value="Genomic_DNA"/>
</dbReference>
<dbReference type="PANTHER" id="PTHR47746:SF75">
    <property type="entry name" value="AMINOTRANSFERASE-LIKE PLANT MOBILE DOMAIN-CONTAINING PROTEIN"/>
    <property type="match status" value="1"/>
</dbReference>
<feature type="domain" description="Reverse transcriptase zinc-binding" evidence="1">
    <location>
        <begin position="3"/>
        <end position="35"/>
    </location>
</feature>
<evidence type="ECO:0000259" key="1">
    <source>
        <dbReference type="Pfam" id="PF13966"/>
    </source>
</evidence>